<reference evidence="1" key="1">
    <citation type="submission" date="2022-10" db="EMBL/GenBank/DDBJ databases">
        <title>Genome sequence of Actinomyces israelii ATCC 10048.</title>
        <authorList>
            <person name="Watt R.M."/>
            <person name="Tong W.M."/>
        </authorList>
    </citation>
    <scope>NUCLEOTIDE SEQUENCE</scope>
    <source>
        <strain evidence="1">ATCC 10048</strain>
    </source>
</reference>
<organism evidence="1 2">
    <name type="scientific">Actinomyces israelii</name>
    <dbReference type="NCBI Taxonomy" id="1659"/>
    <lineage>
        <taxon>Bacteria</taxon>
        <taxon>Bacillati</taxon>
        <taxon>Actinomycetota</taxon>
        <taxon>Actinomycetes</taxon>
        <taxon>Actinomycetales</taxon>
        <taxon>Actinomycetaceae</taxon>
        <taxon>Actinomyces</taxon>
    </lineage>
</organism>
<dbReference type="EMBL" id="JAPTMY010000018">
    <property type="protein sequence ID" value="MCZ0858191.1"/>
    <property type="molecule type" value="Genomic_DNA"/>
</dbReference>
<dbReference type="Proteomes" id="UP001072034">
    <property type="component" value="Unassembled WGS sequence"/>
</dbReference>
<protein>
    <submittedName>
        <fullName evidence="1">Uncharacterized protein</fullName>
    </submittedName>
</protein>
<evidence type="ECO:0000313" key="2">
    <source>
        <dbReference type="Proteomes" id="UP001072034"/>
    </source>
</evidence>
<dbReference type="RefSeq" id="WP_268917636.1">
    <property type="nucleotide sequence ID" value="NZ_CP124548.1"/>
</dbReference>
<proteinExistence type="predicted"/>
<comment type="caution">
    <text evidence="1">The sequence shown here is derived from an EMBL/GenBank/DDBJ whole genome shotgun (WGS) entry which is preliminary data.</text>
</comment>
<name>A0ABT4I8X5_9ACTO</name>
<evidence type="ECO:0000313" key="1">
    <source>
        <dbReference type="EMBL" id="MCZ0858191.1"/>
    </source>
</evidence>
<keyword evidence="2" id="KW-1185">Reference proteome</keyword>
<accession>A0ABT4I8X5</accession>
<gene>
    <name evidence="1" type="ORF">OHJ16_09065</name>
</gene>
<sequence length="81" mass="8525">MEPDSAMSAVIGESSVIGKVVASTPQWQPIVRIMAVPAVVGAVADWAARQHPALRLREASSRRRVTHGALVAVLVLFGPAN</sequence>